<dbReference type="AlphaFoldDB" id="A0AAX2TLR3"/>
<evidence type="ECO:0008006" key="3">
    <source>
        <dbReference type="Google" id="ProtNLM"/>
    </source>
</evidence>
<sequence length="145" mass="15508">MSIASCFRPENLAKKISVGRPLRAGDFEGFTPDLLEIAGRMIIGGADGFAAGTARLRGHMAQREAAHGMSAEVGPLAGTVNDKSLAPGVRAFLVESLQKDLLDTTELGFVRRRLGVAMPKSGGNWVNMQEAFELFGVSKHALQRL</sequence>
<organism evidence="1 2">
    <name type="scientific">Neisseria gonorrhoeae</name>
    <dbReference type="NCBI Taxonomy" id="485"/>
    <lineage>
        <taxon>Bacteria</taxon>
        <taxon>Pseudomonadati</taxon>
        <taxon>Pseudomonadota</taxon>
        <taxon>Betaproteobacteria</taxon>
        <taxon>Neisseriales</taxon>
        <taxon>Neisseriaceae</taxon>
        <taxon>Neisseria</taxon>
    </lineage>
</organism>
<comment type="caution">
    <text evidence="1">The sequence shown here is derived from an EMBL/GenBank/DDBJ whole genome shotgun (WGS) entry which is preliminary data.</text>
</comment>
<gene>
    <name evidence="1" type="ORF">E8M63_13560</name>
</gene>
<dbReference type="EMBL" id="SUQX01000184">
    <property type="protein sequence ID" value="TJX01345.1"/>
    <property type="molecule type" value="Genomic_DNA"/>
</dbReference>
<evidence type="ECO:0000313" key="2">
    <source>
        <dbReference type="Proteomes" id="UP000307092"/>
    </source>
</evidence>
<protein>
    <recommendedName>
        <fullName evidence="3">Phage associated protein</fullName>
    </recommendedName>
</protein>
<proteinExistence type="predicted"/>
<evidence type="ECO:0000313" key="1">
    <source>
        <dbReference type="EMBL" id="TJX01345.1"/>
    </source>
</evidence>
<accession>A0AAX2TLR3</accession>
<name>A0AAX2TLR3_NEIGO</name>
<dbReference type="RefSeq" id="WP_146710728.1">
    <property type="nucleotide sequence ID" value="NZ_SUQX01000184.1"/>
</dbReference>
<reference evidence="1 2" key="1">
    <citation type="submission" date="2019-04" db="EMBL/GenBank/DDBJ databases">
        <title>The CDC panel for molecular diagnostics of ciprofloxacin resistance and its use for research and clinical development.</title>
        <authorList>
            <person name="Liu H."/>
            <person name="Tang K."/>
            <person name="Pham C."/>
            <person name="Schmerer M."/>
        </authorList>
    </citation>
    <scope>NUCLEOTIDE SEQUENCE [LARGE SCALE GENOMIC DNA]</scope>
    <source>
        <strain evidence="1 2">LRRBGS_0742</strain>
    </source>
</reference>
<dbReference type="Proteomes" id="UP000307092">
    <property type="component" value="Unassembled WGS sequence"/>
</dbReference>
<feature type="non-terminal residue" evidence="1">
    <location>
        <position position="145"/>
    </location>
</feature>